<keyword evidence="2" id="KW-1185">Reference proteome</keyword>
<dbReference type="Pfam" id="PF12691">
    <property type="entry name" value="Phage_tail_terminator_6"/>
    <property type="match status" value="1"/>
</dbReference>
<dbReference type="RefSeq" id="WP_283714527.1">
    <property type="nucleotide sequence ID" value="NZ_JASJND010000001.1"/>
</dbReference>
<name>A0ABT6ZB65_9MICO</name>
<reference evidence="1 2" key="1">
    <citation type="submission" date="2023-05" db="EMBL/GenBank/DDBJ databases">
        <title>Microbacterium dauci sp.nov., Isolated from Carrot Rhizosphere Soil.</title>
        <authorList>
            <person name="Xiao Z."/>
            <person name="Zheng J."/>
        </authorList>
    </citation>
    <scope>NUCLEOTIDE SEQUENCE [LARGE SCALE GENOMIC DNA]</scope>
    <source>
        <strain evidence="1 2">LX3-4</strain>
    </source>
</reference>
<gene>
    <name evidence="1" type="ORF">QNI14_02080</name>
</gene>
<dbReference type="EMBL" id="JASJND010000001">
    <property type="protein sequence ID" value="MDJ1113236.1"/>
    <property type="molecule type" value="Genomic_DNA"/>
</dbReference>
<evidence type="ECO:0000313" key="1">
    <source>
        <dbReference type="EMBL" id="MDJ1113236.1"/>
    </source>
</evidence>
<protein>
    <submittedName>
        <fullName evidence="1">Minor capsid protein</fullName>
    </submittedName>
</protein>
<proteinExistence type="predicted"/>
<sequence>MNDDQLTDRLCELLGLVPTFVWETDPDAVIPPGSVEIFYGAIPPEADRAIGVRVYGISSDNENTVRGRRAQLRTRGRRGSKNDADQIASTARTFLTGIVRRNGISSITDPSFSLLGDDGNGRQERTDNFTVILDNLEAFS</sequence>
<evidence type="ECO:0000313" key="2">
    <source>
        <dbReference type="Proteomes" id="UP001321481"/>
    </source>
</evidence>
<organism evidence="1 2">
    <name type="scientific">Microbacterium dauci</name>
    <dbReference type="NCBI Taxonomy" id="3048008"/>
    <lineage>
        <taxon>Bacteria</taxon>
        <taxon>Bacillati</taxon>
        <taxon>Actinomycetota</taxon>
        <taxon>Actinomycetes</taxon>
        <taxon>Micrococcales</taxon>
        <taxon>Microbacteriaceae</taxon>
        <taxon>Microbacterium</taxon>
    </lineage>
</organism>
<dbReference type="InterPro" id="IPR024411">
    <property type="entry name" value="Tail_terminator_phage"/>
</dbReference>
<dbReference type="Proteomes" id="UP001321481">
    <property type="component" value="Unassembled WGS sequence"/>
</dbReference>
<accession>A0ABT6ZB65</accession>
<comment type="caution">
    <text evidence="1">The sequence shown here is derived from an EMBL/GenBank/DDBJ whole genome shotgun (WGS) entry which is preliminary data.</text>
</comment>